<dbReference type="InterPro" id="IPR032675">
    <property type="entry name" value="LRR_dom_sf"/>
</dbReference>
<protein>
    <recommendedName>
        <fullName evidence="3">Leucine-rich repeat domain-containing protein</fullName>
    </recommendedName>
</protein>
<dbReference type="InterPro" id="IPR026906">
    <property type="entry name" value="LRR_5"/>
</dbReference>
<evidence type="ECO:0008006" key="3">
    <source>
        <dbReference type="Google" id="ProtNLM"/>
    </source>
</evidence>
<evidence type="ECO:0000313" key="1">
    <source>
        <dbReference type="EMBL" id="KAK8841483.1"/>
    </source>
</evidence>
<proteinExistence type="predicted"/>
<evidence type="ECO:0000313" key="2">
    <source>
        <dbReference type="Proteomes" id="UP001470230"/>
    </source>
</evidence>
<dbReference type="Gene3D" id="3.80.10.10">
    <property type="entry name" value="Ribonuclease Inhibitor"/>
    <property type="match status" value="1"/>
</dbReference>
<keyword evidence="2" id="KW-1185">Reference proteome</keyword>
<reference evidence="1 2" key="1">
    <citation type="submission" date="2024-04" db="EMBL/GenBank/DDBJ databases">
        <title>Tritrichomonas musculus Genome.</title>
        <authorList>
            <person name="Alves-Ferreira E."/>
            <person name="Grigg M."/>
            <person name="Lorenzi H."/>
            <person name="Galac M."/>
        </authorList>
    </citation>
    <scope>NUCLEOTIDE SEQUENCE [LARGE SCALE GENOMIC DNA]</scope>
    <source>
        <strain evidence="1 2">EAF2021</strain>
    </source>
</reference>
<dbReference type="Pfam" id="PF13306">
    <property type="entry name" value="LRR_5"/>
    <property type="match status" value="1"/>
</dbReference>
<accession>A0ABR2H5I2</accession>
<dbReference type="SUPFAM" id="SSF52058">
    <property type="entry name" value="L domain-like"/>
    <property type="match status" value="1"/>
</dbReference>
<dbReference type="Proteomes" id="UP001470230">
    <property type="component" value="Unassembled WGS sequence"/>
</dbReference>
<dbReference type="EMBL" id="JAPFFF010000041">
    <property type="protein sequence ID" value="KAK8841483.1"/>
    <property type="molecule type" value="Genomic_DNA"/>
</dbReference>
<organism evidence="1 2">
    <name type="scientific">Tritrichomonas musculus</name>
    <dbReference type="NCBI Taxonomy" id="1915356"/>
    <lineage>
        <taxon>Eukaryota</taxon>
        <taxon>Metamonada</taxon>
        <taxon>Parabasalia</taxon>
        <taxon>Tritrichomonadida</taxon>
        <taxon>Tritrichomonadidae</taxon>
        <taxon>Tritrichomonas</taxon>
    </lineage>
</organism>
<sequence length="145" mass="16510">MKTTLHINGIELELNKTDFSAKIIQSENISEIHIIPRSIKYQTESYIIISIAENAFKNNENIKIISFSDDSIIRTISDYSFFTSSLEMITIPDSVTEIGSFSFAWCNSLRSVALSNRSKLRKIVNQAFFLSNSKRLKKDGAMDFL</sequence>
<gene>
    <name evidence="1" type="ORF">M9Y10_027102</name>
</gene>
<name>A0ABR2H5I2_9EUKA</name>
<comment type="caution">
    <text evidence="1">The sequence shown here is derived from an EMBL/GenBank/DDBJ whole genome shotgun (WGS) entry which is preliminary data.</text>
</comment>